<accession>A0AAU9WVE4</accession>
<reference evidence="1 2" key="1">
    <citation type="submission" date="2022-05" db="EMBL/GenBank/DDBJ databases">
        <authorList>
            <consortium name="Genoscope - CEA"/>
            <person name="William W."/>
        </authorList>
    </citation>
    <scope>NUCLEOTIDE SEQUENCE [LARGE SCALE GENOMIC DNA]</scope>
</reference>
<dbReference type="AlphaFoldDB" id="A0AAU9WVE4"/>
<comment type="caution">
    <text evidence="1">The sequence shown here is derived from an EMBL/GenBank/DDBJ whole genome shotgun (WGS) entry which is preliminary data.</text>
</comment>
<organism evidence="1 2">
    <name type="scientific">Pocillopora meandrina</name>
    <dbReference type="NCBI Taxonomy" id="46732"/>
    <lineage>
        <taxon>Eukaryota</taxon>
        <taxon>Metazoa</taxon>
        <taxon>Cnidaria</taxon>
        <taxon>Anthozoa</taxon>
        <taxon>Hexacorallia</taxon>
        <taxon>Scleractinia</taxon>
        <taxon>Astrocoeniina</taxon>
        <taxon>Pocilloporidae</taxon>
        <taxon>Pocillopora</taxon>
    </lineage>
</organism>
<gene>
    <name evidence="1" type="ORF">PMEA_00012553</name>
</gene>
<evidence type="ECO:0000313" key="1">
    <source>
        <dbReference type="EMBL" id="CAH3127426.1"/>
    </source>
</evidence>
<dbReference type="Proteomes" id="UP001159428">
    <property type="component" value="Unassembled WGS sequence"/>
</dbReference>
<sequence length="148" mass="16437">MVNKDLLNMDDDIIKFSVSWFVSRVADIGIRQVISSWNNHTIPGKGVSKKRTMDNNKTFVLPSIHILPTSAAAVAAYESEGGHVTLPEVFGVDLLTGNQELQKLRDDNFKAIYLTFDGFFHSLVNGNHHPLQQGLLFSIDQTTALNPN</sequence>
<evidence type="ECO:0000313" key="2">
    <source>
        <dbReference type="Proteomes" id="UP001159428"/>
    </source>
</evidence>
<name>A0AAU9WVE4_9CNID</name>
<dbReference type="EMBL" id="CALNXJ010000022">
    <property type="protein sequence ID" value="CAH3127426.1"/>
    <property type="molecule type" value="Genomic_DNA"/>
</dbReference>
<proteinExistence type="predicted"/>
<keyword evidence="2" id="KW-1185">Reference proteome</keyword>
<protein>
    <submittedName>
        <fullName evidence="1">Uncharacterized protein</fullName>
    </submittedName>
</protein>